<name>A0A2N9FU76_FAGSY</name>
<sequence length="303" mass="33790">MGFIWGFKVGSGETTGLAISHLLYADDTNLFCNADIEQLLYIRLVLNCFEAITGLKVNQGKSEVVPVGHVENVEALAAILCCKVGSLPMNYLAWDKVCTPISMGGLGIRKLRYFSQALLGGWMSLQSRSLMVVVCGLGIAALCALCYRGRYADKDVLVSSVLETNLNGDGSSWNVRFLWDFHDWELDSVTSFLDFIYSHLPKGVGPDTWSWSLQGSGKFEVRSFCKALSAITTDPFPWKSIWCMKALKRVFFFVWMAAWGRILTHDNLRKRGSSCHLWDSLSFARSGGGFIMWMVELVGEALF</sequence>
<accession>A0A2N9FU76</accession>
<dbReference type="Pfam" id="PF13966">
    <property type="entry name" value="zf-RVT"/>
    <property type="match status" value="1"/>
</dbReference>
<protein>
    <recommendedName>
        <fullName evidence="1">Reverse transcriptase zinc-binding domain-containing protein</fullName>
    </recommendedName>
</protein>
<evidence type="ECO:0000259" key="1">
    <source>
        <dbReference type="Pfam" id="PF13966"/>
    </source>
</evidence>
<dbReference type="EMBL" id="OIVN01001171">
    <property type="protein sequence ID" value="SPC90723.1"/>
    <property type="molecule type" value="Genomic_DNA"/>
</dbReference>
<dbReference type="AlphaFoldDB" id="A0A2N9FU76"/>
<gene>
    <name evidence="2" type="ORF">FSB_LOCUS18605</name>
</gene>
<feature type="domain" description="Reverse transcriptase zinc-binding" evidence="1">
    <location>
        <begin position="219"/>
        <end position="274"/>
    </location>
</feature>
<dbReference type="InterPro" id="IPR026960">
    <property type="entry name" value="RVT-Znf"/>
</dbReference>
<dbReference type="PANTHER" id="PTHR33116:SF78">
    <property type="entry name" value="OS12G0587133 PROTEIN"/>
    <property type="match status" value="1"/>
</dbReference>
<evidence type="ECO:0000313" key="2">
    <source>
        <dbReference type="EMBL" id="SPC90723.1"/>
    </source>
</evidence>
<dbReference type="PANTHER" id="PTHR33116">
    <property type="entry name" value="REVERSE TRANSCRIPTASE ZINC-BINDING DOMAIN-CONTAINING PROTEIN-RELATED-RELATED"/>
    <property type="match status" value="1"/>
</dbReference>
<organism evidence="2">
    <name type="scientific">Fagus sylvatica</name>
    <name type="common">Beechnut</name>
    <dbReference type="NCBI Taxonomy" id="28930"/>
    <lineage>
        <taxon>Eukaryota</taxon>
        <taxon>Viridiplantae</taxon>
        <taxon>Streptophyta</taxon>
        <taxon>Embryophyta</taxon>
        <taxon>Tracheophyta</taxon>
        <taxon>Spermatophyta</taxon>
        <taxon>Magnoliopsida</taxon>
        <taxon>eudicotyledons</taxon>
        <taxon>Gunneridae</taxon>
        <taxon>Pentapetalae</taxon>
        <taxon>rosids</taxon>
        <taxon>fabids</taxon>
        <taxon>Fagales</taxon>
        <taxon>Fagaceae</taxon>
        <taxon>Fagus</taxon>
    </lineage>
</organism>
<reference evidence="2" key="1">
    <citation type="submission" date="2018-02" db="EMBL/GenBank/DDBJ databases">
        <authorList>
            <person name="Cohen D.B."/>
            <person name="Kent A.D."/>
        </authorList>
    </citation>
    <scope>NUCLEOTIDE SEQUENCE</scope>
</reference>
<proteinExistence type="predicted"/>